<dbReference type="InterPro" id="IPR036875">
    <property type="entry name" value="Znf_CCHC_sf"/>
</dbReference>
<feature type="domain" description="CCHC-type" evidence="7">
    <location>
        <begin position="560"/>
        <end position="573"/>
    </location>
</feature>
<dbReference type="InterPro" id="IPR045345">
    <property type="entry name" value="Gag_p24_C"/>
</dbReference>
<proteinExistence type="predicted"/>
<keyword evidence="5" id="KW-0175">Coiled coil</keyword>
<keyword evidence="2 4" id="KW-0863">Zinc-finger</keyword>
<dbReference type="Pfam" id="PF19317">
    <property type="entry name" value="Gag_p24_C"/>
    <property type="match status" value="1"/>
</dbReference>
<accession>A0A7J8F0H1</accession>
<reference evidence="8 9" key="1">
    <citation type="journal article" date="2020" name="Nature">
        <title>Six reference-quality genomes reveal evolution of bat adaptations.</title>
        <authorList>
            <person name="Jebb D."/>
            <person name="Huang Z."/>
            <person name="Pippel M."/>
            <person name="Hughes G.M."/>
            <person name="Lavrichenko K."/>
            <person name="Devanna P."/>
            <person name="Winkler S."/>
            <person name="Jermiin L.S."/>
            <person name="Skirmuntt E.C."/>
            <person name="Katzourakis A."/>
            <person name="Burkitt-Gray L."/>
            <person name="Ray D.A."/>
            <person name="Sullivan K.A.M."/>
            <person name="Roscito J.G."/>
            <person name="Kirilenko B.M."/>
            <person name="Davalos L.M."/>
            <person name="Corthals A.P."/>
            <person name="Power M.L."/>
            <person name="Jones G."/>
            <person name="Ransome R.D."/>
            <person name="Dechmann D.K.N."/>
            <person name="Locatelli A.G."/>
            <person name="Puechmaille S.J."/>
            <person name="Fedrigo O."/>
            <person name="Jarvis E.D."/>
            <person name="Hiller M."/>
            <person name="Vernes S.C."/>
            <person name="Myers E.W."/>
            <person name="Teeling E.C."/>
        </authorList>
    </citation>
    <scope>NUCLEOTIDE SEQUENCE [LARGE SCALE GENOMIC DNA]</scope>
    <source>
        <strain evidence="8">MRouAeg1</strain>
        <tissue evidence="8">Muscle</tissue>
    </source>
</reference>
<feature type="region of interest" description="Disordered" evidence="6">
    <location>
        <begin position="261"/>
        <end position="324"/>
    </location>
</feature>
<dbReference type="GO" id="GO:0003676">
    <property type="term" value="F:nucleic acid binding"/>
    <property type="evidence" value="ECO:0007669"/>
    <property type="project" value="InterPro"/>
</dbReference>
<feature type="region of interest" description="Disordered" evidence="6">
    <location>
        <begin position="572"/>
        <end position="600"/>
    </location>
</feature>
<dbReference type="SUPFAM" id="SSF47943">
    <property type="entry name" value="Retrovirus capsid protein, N-terminal core domain"/>
    <property type="match status" value="1"/>
</dbReference>
<dbReference type="PANTHER" id="PTHR40389">
    <property type="entry name" value="ENDOGENOUS RETROVIRUS GROUP K MEMBER 24 GAG POLYPROTEIN-RELATED"/>
    <property type="match status" value="1"/>
</dbReference>
<evidence type="ECO:0000256" key="2">
    <source>
        <dbReference type="ARBA" id="ARBA00022771"/>
    </source>
</evidence>
<dbReference type="InterPro" id="IPR008916">
    <property type="entry name" value="Retrov_capsid_C"/>
</dbReference>
<dbReference type="GO" id="GO:0008270">
    <property type="term" value="F:zinc ion binding"/>
    <property type="evidence" value="ECO:0007669"/>
    <property type="project" value="UniProtKB-KW"/>
</dbReference>
<feature type="compositionally biased region" description="Polar residues" evidence="6">
    <location>
        <begin position="279"/>
        <end position="292"/>
    </location>
</feature>
<name>A0A7J8F0H1_ROUAE</name>
<dbReference type="GO" id="GO:0005198">
    <property type="term" value="F:structural molecule activity"/>
    <property type="evidence" value="ECO:0007669"/>
    <property type="project" value="InterPro"/>
</dbReference>
<dbReference type="SUPFAM" id="SSF47353">
    <property type="entry name" value="Retrovirus capsid dimerization domain-like"/>
    <property type="match status" value="1"/>
</dbReference>
<dbReference type="InterPro" id="IPR038124">
    <property type="entry name" value="B_retro_matrix_sf"/>
</dbReference>
<evidence type="ECO:0000256" key="1">
    <source>
        <dbReference type="ARBA" id="ARBA00022723"/>
    </source>
</evidence>
<dbReference type="Proteomes" id="UP000593571">
    <property type="component" value="Unassembled WGS sequence"/>
</dbReference>
<dbReference type="InterPro" id="IPR001878">
    <property type="entry name" value="Znf_CCHC"/>
</dbReference>
<dbReference type="InterPro" id="IPR050195">
    <property type="entry name" value="Primate_lentivir_Gag_pol-like"/>
</dbReference>
<dbReference type="EMBL" id="JACASE010000008">
    <property type="protein sequence ID" value="KAF6441258.1"/>
    <property type="molecule type" value="Genomic_DNA"/>
</dbReference>
<dbReference type="Gene3D" id="1.10.150.490">
    <property type="entry name" value="Retroviral GAG p10 protein"/>
    <property type="match status" value="1"/>
</dbReference>
<comment type="caution">
    <text evidence="8">The sequence shown here is derived from an EMBL/GenBank/DDBJ whole genome shotgun (WGS) entry which is preliminary data.</text>
</comment>
<dbReference type="Gene3D" id="1.10.1200.30">
    <property type="match status" value="1"/>
</dbReference>
<feature type="region of interest" description="Disordered" evidence="6">
    <location>
        <begin position="144"/>
        <end position="183"/>
    </location>
</feature>
<evidence type="ECO:0000313" key="8">
    <source>
        <dbReference type="EMBL" id="KAF6441258.1"/>
    </source>
</evidence>
<evidence type="ECO:0000313" key="9">
    <source>
        <dbReference type="Proteomes" id="UP000593571"/>
    </source>
</evidence>
<evidence type="ECO:0000259" key="7">
    <source>
        <dbReference type="PROSITE" id="PS50158"/>
    </source>
</evidence>
<dbReference type="SUPFAM" id="SSF57756">
    <property type="entry name" value="Retrovirus zinc finger-like domains"/>
    <property type="match status" value="2"/>
</dbReference>
<dbReference type="InterPro" id="IPR008919">
    <property type="entry name" value="Retrov_capsid_N"/>
</dbReference>
<feature type="compositionally biased region" description="Acidic residues" evidence="6">
    <location>
        <begin position="308"/>
        <end position="318"/>
    </location>
</feature>
<feature type="coiled-coil region" evidence="5">
    <location>
        <begin position="229"/>
        <end position="256"/>
    </location>
</feature>
<evidence type="ECO:0000256" key="6">
    <source>
        <dbReference type="SAM" id="MobiDB-lite"/>
    </source>
</evidence>
<evidence type="ECO:0000256" key="5">
    <source>
        <dbReference type="SAM" id="Coils"/>
    </source>
</evidence>
<dbReference type="Pfam" id="PF02337">
    <property type="entry name" value="Gag_p10"/>
    <property type="match status" value="1"/>
</dbReference>
<dbReference type="Pfam" id="PF00607">
    <property type="entry name" value="Gag_p24"/>
    <property type="match status" value="1"/>
</dbReference>
<keyword evidence="3" id="KW-0862">Zinc</keyword>
<dbReference type="GO" id="GO:0016032">
    <property type="term" value="P:viral process"/>
    <property type="evidence" value="ECO:0007669"/>
    <property type="project" value="InterPro"/>
</dbReference>
<dbReference type="PANTHER" id="PTHR40389:SF3">
    <property type="entry name" value="IGE-BINDING PROTEIN"/>
    <property type="match status" value="1"/>
</dbReference>
<feature type="compositionally biased region" description="Low complexity" evidence="6">
    <location>
        <begin position="623"/>
        <end position="634"/>
    </location>
</feature>
<dbReference type="InterPro" id="IPR010999">
    <property type="entry name" value="Retrovr_matrix"/>
</dbReference>
<sequence>MGQTLSREAQFIKDLKCSFKERGIRVKKKDLVKFFLFIDEVCPWFIVNGPEIHPKKWQKVGRDLNDKLQKEGPDAVPVSAFSYWGLIRDIVETASDDPEKRQLLSVAEYCLKPLSRSASVASLPTEKPPSRCPSVVIDMSDPSPTKGIYPSLPTGHSPSPKGPLTNPLLTKRPLNDPLDPGDAATLEDEAVRYRNPDWPSTWPPPYNPQFRAPVLPFPASNGNNASQTKDKLAAQMAEIESKLASLQAALQETVLTAQRLPIKPSKNPKPKTLTFPVITRSQRPESPTSNTADPPDAPEGGEDTANNNDEEESSDDELPSPAPERKEFHKLQFKNLKELNTAVRTYGPNAPYTLSVLETLSRGGHLLPCEWLRIVQAVLTRGQYLTWRADFCDRCQTIAANNLKNPRSHSWTFEKLTGQGTYATEERQQNLPIGLLSQTHNAALGAWRTLPSSGTPTTPLTKVIQGPQEDYSEFVSRLLEAAERALGSDAANDRLVKQLAFENANASCRAVLRGKTRDKTLDEMLRLCRDVDPFTSKVSQAIHLAVGAAVQANPGQQKNCFKCGQPGHFARQCHGSHDKPRVQGPYNKGPSPPSTPCPVCKKGRHWARDCRSTTDILGNPITRQQGNGQRGQPRAPQPIPFLRASGNSQIEQTQPLPTFPQNQSIPFTGPPQEAQDWTSVPPPTSY</sequence>
<dbReference type="AlphaFoldDB" id="A0A7J8F0H1"/>
<dbReference type="Gene3D" id="1.10.375.10">
    <property type="entry name" value="Human Immunodeficiency Virus Type 1 Capsid Protein"/>
    <property type="match status" value="1"/>
</dbReference>
<protein>
    <recommendedName>
        <fullName evidence="7">CCHC-type domain-containing protein</fullName>
    </recommendedName>
</protein>
<dbReference type="Pfam" id="PF00098">
    <property type="entry name" value="zf-CCHC"/>
    <property type="match status" value="1"/>
</dbReference>
<dbReference type="Gene3D" id="4.10.60.10">
    <property type="entry name" value="Zinc finger, CCHC-type"/>
    <property type="match status" value="1"/>
</dbReference>
<feature type="region of interest" description="Disordered" evidence="6">
    <location>
        <begin position="614"/>
        <end position="686"/>
    </location>
</feature>
<dbReference type="PROSITE" id="PS50158">
    <property type="entry name" value="ZF_CCHC"/>
    <property type="match status" value="1"/>
</dbReference>
<dbReference type="SUPFAM" id="SSF47836">
    <property type="entry name" value="Retroviral matrix proteins"/>
    <property type="match status" value="1"/>
</dbReference>
<gene>
    <name evidence="8" type="ORF">HJG63_012398</name>
</gene>
<dbReference type="SMART" id="SM00343">
    <property type="entry name" value="ZnF_C2HC"/>
    <property type="match status" value="2"/>
</dbReference>
<dbReference type="InterPro" id="IPR003322">
    <property type="entry name" value="B_retro_matrix"/>
</dbReference>
<organism evidence="8 9">
    <name type="scientific">Rousettus aegyptiacus</name>
    <name type="common">Egyptian fruit bat</name>
    <name type="synonym">Pteropus aegyptiacus</name>
    <dbReference type="NCBI Taxonomy" id="9407"/>
    <lineage>
        <taxon>Eukaryota</taxon>
        <taxon>Metazoa</taxon>
        <taxon>Chordata</taxon>
        <taxon>Craniata</taxon>
        <taxon>Vertebrata</taxon>
        <taxon>Euteleostomi</taxon>
        <taxon>Mammalia</taxon>
        <taxon>Eutheria</taxon>
        <taxon>Laurasiatheria</taxon>
        <taxon>Chiroptera</taxon>
        <taxon>Yinpterochiroptera</taxon>
        <taxon>Pteropodoidea</taxon>
        <taxon>Pteropodidae</taxon>
        <taxon>Rousettinae</taxon>
        <taxon>Rousettus</taxon>
    </lineage>
</organism>
<evidence type="ECO:0000256" key="3">
    <source>
        <dbReference type="ARBA" id="ARBA00022833"/>
    </source>
</evidence>
<feature type="compositionally biased region" description="Polar residues" evidence="6">
    <location>
        <begin position="645"/>
        <end position="666"/>
    </location>
</feature>
<evidence type="ECO:0000256" key="4">
    <source>
        <dbReference type="PROSITE-ProRule" id="PRU00047"/>
    </source>
</evidence>
<keyword evidence="1" id="KW-0479">Metal-binding</keyword>
<dbReference type="Pfam" id="PF14787">
    <property type="entry name" value="zf-CCHC_5"/>
    <property type="match status" value="1"/>
</dbReference>
<keyword evidence="9" id="KW-1185">Reference proteome</keyword>